<protein>
    <submittedName>
        <fullName evidence="7">Uncharacterized protein TCIL3000_9_1760</fullName>
    </submittedName>
</protein>
<feature type="region of interest" description="Disordered" evidence="5">
    <location>
        <begin position="135"/>
        <end position="173"/>
    </location>
</feature>
<dbReference type="Pfam" id="PF13639">
    <property type="entry name" value="zf-RING_2"/>
    <property type="match status" value="1"/>
</dbReference>
<keyword evidence="2 4" id="KW-0863">Zinc-finger</keyword>
<dbReference type="PROSITE" id="PS50089">
    <property type="entry name" value="ZF_RING_2"/>
    <property type="match status" value="1"/>
</dbReference>
<feature type="region of interest" description="Disordered" evidence="5">
    <location>
        <begin position="59"/>
        <end position="92"/>
    </location>
</feature>
<dbReference type="InterPro" id="IPR001841">
    <property type="entry name" value="Znf_RING"/>
</dbReference>
<dbReference type="GO" id="GO:0005789">
    <property type="term" value="C:endoplasmic reticulum membrane"/>
    <property type="evidence" value="ECO:0007669"/>
    <property type="project" value="UniProtKB-SubCell"/>
</dbReference>
<dbReference type="InterPro" id="IPR050731">
    <property type="entry name" value="HRD1_E3_ubiq-ligases"/>
</dbReference>
<reference evidence="7" key="1">
    <citation type="journal article" date="2012" name="Proc. Natl. Acad. Sci. U.S.A.">
        <title>Antigenic diversity is generated by distinct evolutionary mechanisms in African trypanosome species.</title>
        <authorList>
            <person name="Jackson A.P."/>
            <person name="Berry A."/>
            <person name="Aslett M."/>
            <person name="Allison H.C."/>
            <person name="Burton P."/>
            <person name="Vavrova-Anderson J."/>
            <person name="Brown R."/>
            <person name="Browne H."/>
            <person name="Corton N."/>
            <person name="Hauser H."/>
            <person name="Gamble J."/>
            <person name="Gilderthorp R."/>
            <person name="Marcello L."/>
            <person name="McQuillan J."/>
            <person name="Otto T.D."/>
            <person name="Quail M.A."/>
            <person name="Sanders M.J."/>
            <person name="van Tonder A."/>
            <person name="Ginger M.L."/>
            <person name="Field M.C."/>
            <person name="Barry J.D."/>
            <person name="Hertz-Fowler C."/>
            <person name="Berriman M."/>
        </authorList>
    </citation>
    <scope>NUCLEOTIDE SEQUENCE</scope>
    <source>
        <strain evidence="7">IL3000</strain>
    </source>
</reference>
<evidence type="ECO:0000256" key="3">
    <source>
        <dbReference type="ARBA" id="ARBA00022833"/>
    </source>
</evidence>
<evidence type="ECO:0000256" key="1">
    <source>
        <dbReference type="ARBA" id="ARBA00022723"/>
    </source>
</evidence>
<feature type="domain" description="RING-type" evidence="6">
    <location>
        <begin position="5"/>
        <end position="44"/>
    </location>
</feature>
<sequence>PPMRICYDDMTATQSCKQLSCGHCYHESCLLRWFEKMSTCPYCRTDIIVQANNTQLITTNRQETSHPTTTPTNQGQVAGTAPSGGADPEEDIPEPVEGEIRRLYEWYLAHEDLLEGAAVMRDAHQLLQREIQRGQEATSHLEGQNNRDEPSTSADGIRNSPVEVPPPAGHVPKVNEKGAAYSSVLRSSIFTPGGTKEALRSLAYKEFERSVTTAVEVLQRRLRDIDADI</sequence>
<dbReference type="Gene3D" id="3.30.40.10">
    <property type="entry name" value="Zinc/RING finger domain, C3HC4 (zinc finger)"/>
    <property type="match status" value="1"/>
</dbReference>
<dbReference type="PANTHER" id="PTHR22763">
    <property type="entry name" value="RING ZINC FINGER PROTEIN"/>
    <property type="match status" value="1"/>
</dbReference>
<proteinExistence type="predicted"/>
<dbReference type="GO" id="GO:0008270">
    <property type="term" value="F:zinc ion binding"/>
    <property type="evidence" value="ECO:0007669"/>
    <property type="project" value="UniProtKB-KW"/>
</dbReference>
<accession>G0UTR5</accession>
<feature type="compositionally biased region" description="Polar residues" evidence="5">
    <location>
        <begin position="135"/>
        <end position="144"/>
    </location>
</feature>
<evidence type="ECO:0000256" key="5">
    <source>
        <dbReference type="SAM" id="MobiDB-lite"/>
    </source>
</evidence>
<dbReference type="PANTHER" id="PTHR22763:SF184">
    <property type="entry name" value="E3 UBIQUITIN-PROTEIN LIGASE SYNOVIOLIN"/>
    <property type="match status" value="1"/>
</dbReference>
<dbReference type="SUPFAM" id="SSF57850">
    <property type="entry name" value="RING/U-box"/>
    <property type="match status" value="1"/>
</dbReference>
<dbReference type="EMBL" id="HE575322">
    <property type="protein sequence ID" value="CCC92779.1"/>
    <property type="molecule type" value="Genomic_DNA"/>
</dbReference>
<evidence type="ECO:0000256" key="4">
    <source>
        <dbReference type="PROSITE-ProRule" id="PRU00175"/>
    </source>
</evidence>
<evidence type="ECO:0000256" key="2">
    <source>
        <dbReference type="ARBA" id="ARBA00022771"/>
    </source>
</evidence>
<evidence type="ECO:0000259" key="6">
    <source>
        <dbReference type="PROSITE" id="PS50089"/>
    </source>
</evidence>
<organism evidence="7">
    <name type="scientific">Trypanosoma congolense (strain IL3000)</name>
    <dbReference type="NCBI Taxonomy" id="1068625"/>
    <lineage>
        <taxon>Eukaryota</taxon>
        <taxon>Discoba</taxon>
        <taxon>Euglenozoa</taxon>
        <taxon>Kinetoplastea</taxon>
        <taxon>Metakinetoplastina</taxon>
        <taxon>Trypanosomatida</taxon>
        <taxon>Trypanosomatidae</taxon>
        <taxon>Trypanosoma</taxon>
        <taxon>Nannomonas</taxon>
    </lineage>
</organism>
<keyword evidence="3" id="KW-0862">Zinc</keyword>
<keyword evidence="1" id="KW-0479">Metal-binding</keyword>
<name>G0UTR5_TRYCI</name>
<dbReference type="GO" id="GO:0043161">
    <property type="term" value="P:proteasome-mediated ubiquitin-dependent protein catabolic process"/>
    <property type="evidence" value="ECO:0007669"/>
    <property type="project" value="TreeGrafter"/>
</dbReference>
<dbReference type="GO" id="GO:0061630">
    <property type="term" value="F:ubiquitin protein ligase activity"/>
    <property type="evidence" value="ECO:0007669"/>
    <property type="project" value="UniProtKB-EC"/>
</dbReference>
<dbReference type="GO" id="GO:0036503">
    <property type="term" value="P:ERAD pathway"/>
    <property type="evidence" value="ECO:0007669"/>
    <property type="project" value="TreeGrafter"/>
</dbReference>
<feature type="compositionally biased region" description="Polar residues" evidence="5">
    <location>
        <begin position="59"/>
        <end position="77"/>
    </location>
</feature>
<feature type="non-terminal residue" evidence="7">
    <location>
        <position position="1"/>
    </location>
</feature>
<gene>
    <name evidence="7" type="ORF">TCIL3000_9_1760</name>
</gene>
<dbReference type="InterPro" id="IPR013083">
    <property type="entry name" value="Znf_RING/FYVE/PHD"/>
</dbReference>
<evidence type="ECO:0000313" key="7">
    <source>
        <dbReference type="EMBL" id="CCC92779.1"/>
    </source>
</evidence>
<dbReference type="AlphaFoldDB" id="G0UTR5"/>